<protein>
    <submittedName>
        <fullName evidence="7">UBR-type domain-containing protein</fullName>
    </submittedName>
</protein>
<keyword evidence="2" id="KW-0863">Zinc-finger</keyword>
<feature type="region of interest" description="Disordered" evidence="5">
    <location>
        <begin position="1521"/>
        <end position="1542"/>
    </location>
</feature>
<evidence type="ECO:0000259" key="6">
    <source>
        <dbReference type="PROSITE" id="PS51157"/>
    </source>
</evidence>
<organism evidence="7 8">
    <name type="scientific">Trichostrongylus colubriformis</name>
    <name type="common">Black scour worm</name>
    <dbReference type="NCBI Taxonomy" id="6319"/>
    <lineage>
        <taxon>Eukaryota</taxon>
        <taxon>Metazoa</taxon>
        <taxon>Ecdysozoa</taxon>
        <taxon>Nematoda</taxon>
        <taxon>Chromadorea</taxon>
        <taxon>Rhabditida</taxon>
        <taxon>Rhabditina</taxon>
        <taxon>Rhabditomorpha</taxon>
        <taxon>Strongyloidea</taxon>
        <taxon>Trichostrongylidae</taxon>
        <taxon>Trichostrongylus</taxon>
    </lineage>
</organism>
<feature type="region of interest" description="Disordered" evidence="5">
    <location>
        <begin position="2439"/>
        <end position="2502"/>
    </location>
</feature>
<evidence type="ECO:0000313" key="7">
    <source>
        <dbReference type="EMBL" id="KAK5969672.1"/>
    </source>
</evidence>
<proteinExistence type="predicted"/>
<dbReference type="GO" id="GO:0008270">
    <property type="term" value="F:zinc ion binding"/>
    <property type="evidence" value="ECO:0007669"/>
    <property type="project" value="UniProtKB-KW"/>
</dbReference>
<dbReference type="Proteomes" id="UP001331761">
    <property type="component" value="Unassembled WGS sequence"/>
</dbReference>
<reference evidence="7 8" key="1">
    <citation type="submission" date="2019-10" db="EMBL/GenBank/DDBJ databases">
        <title>Assembly and Annotation for the nematode Trichostrongylus colubriformis.</title>
        <authorList>
            <person name="Martin J."/>
        </authorList>
    </citation>
    <scope>NUCLEOTIDE SEQUENCE [LARGE SCALE GENOMIC DNA]</scope>
    <source>
        <strain evidence="7">G859</strain>
        <tissue evidence="7">Whole worm</tissue>
    </source>
</reference>
<name>A0AAN8F966_TRICO</name>
<evidence type="ECO:0000256" key="1">
    <source>
        <dbReference type="ARBA" id="ARBA00022723"/>
    </source>
</evidence>
<dbReference type="PROSITE" id="PS51157">
    <property type="entry name" value="ZF_UBR"/>
    <property type="match status" value="1"/>
</dbReference>
<dbReference type="Pfam" id="PF02207">
    <property type="entry name" value="zf-UBR"/>
    <property type="match status" value="1"/>
</dbReference>
<dbReference type="PANTHER" id="PTHR21725:SF1">
    <property type="entry name" value="E3 UBIQUITIN-PROTEIN LIGASE UBR4"/>
    <property type="match status" value="1"/>
</dbReference>
<feature type="zinc finger region" description="UBR-type" evidence="4">
    <location>
        <begin position="1342"/>
        <end position="1408"/>
    </location>
</feature>
<feature type="non-terminal residue" evidence="7">
    <location>
        <position position="3241"/>
    </location>
</feature>
<feature type="compositionally biased region" description="Basic and acidic residues" evidence="5">
    <location>
        <begin position="1529"/>
        <end position="1542"/>
    </location>
</feature>
<sequence>MDFDVDDEGSTNGSESMDVRSVSELATCCQCGAYDKIMVASQILRNRIIDAVNNEIDQYEQPLAVLLRSSEDAPCTDDVASADSQQTSEESKGTPPYSSQSQSPGARLTPDRSQSIDLIVNDIVVNASLLLLSKLKTSGLYALQSMLEKRVDSGLLSAVCSQLLEECTPSKLVFLSSQVFGGANCSLSTAAQHASVCRRLIERFSEIPIHSFRPEEWADIVSCFAQNRSLPAEFIERFCPSDIWKRSSETTSKAVSESNKAESLLLRSNRSSLVSTGLLGHILDSLWPRDRLASCVEQLLADKRFSPDEILLSNAVHVLDILDSDWVSLGASCSNLEVPFIAGALACLDSAVSLPSSNSTSVVDLPLGCSLVECVIRSFAPFSFNDTEIFEHIFIGFSKLLQKSSNNPTQLMRLVKALEGLSVWIDFASAKCSQLPCALWNAVSELLTLLEQQIEQSAKEVTATAKVVPIASPEEPTNDDTVAGNWLECILEQVPAMLDHQTAVQSQIVSEIVEISKRIEFLLRLLANARDLTKCNETISDVVEKIQNLSNAEIVSEFQSTYITLSQGGFIGADLQSKLLQDVLSRAGLQKTLLLRTIVTGGRGNRPHLVAQIFKHCLDCYQQAVGSKIKERLCKEECTIIEEFSHSLKKSHATDYSRQTLSLLEKVISDENPNVILVDGVTTLLLTLIHRKPECPWTLDLKMLGRIESEWSKIITSFAEFSLRHPSQSFLSDTYSLLISEHFRGAGENLELPVLFFVLRHVPRLISDQGQRDVQNFNNHYPGMEAIIKQFVHPDNVSKLADRAVKLFTESLNDGCWQIYVQSFIYTVLIIESTGNRLGTSLFESFANLLHNIDVHEIKDACICWEATGGIDRLHCMLSIFRNTAFCDLVPCFEEQCRQALIDDVLTKLIADNHRSPRKCDLSRFLKGEDDTGGGLTNTGDELYLLHQQLRYEIATLLLHEVQEKWKSKPDKDAINAVQVKWVVRASSSGQYPREIAERAEQELSKLGADNAAEVRFCYLSETLLAGATSAQPAQIFEKKPLLGIFCSFYEAVLCNEKVRPLWIEDHLVVLGDTLDKCASGESIAEQTALAPAFIQVLSNVLQKDSASELAKQLRCLLAGRLLFLPSWLRCSLAPSALILSFAPILQDLKEHVDAEVMHCAMRDSVGAILRPSLVEDLHDFFAITVQSTDRLAQTALTWTGRLASECRNRLSSLVPLGRREDVFHEVLTVICSHADSETHIEVLRQCAENLASWIEVSTDEENVMRGQALLTNGNRLVFRLMVVSNLLEYCSELGKHAKPYSSELYFSDSETLRNIVTRRGGPTALPVQDRRMDETRSSGVPLCTYAATEKEFVHQHWYNCHTCKMTDNKGVCSVCAINCHRGHDLSYSKQGSFFCDCGAVGCSALKATMYHNSPISAARGRTAPAVHTTVDSGTAVPVSFEINIDTSVVSSEMMELLDRVRAGIESRIEVIERIVRASLHARDSRWSLDERRDNVRRSLADPQRLRVVYDQAIMEDCEVTGKPNSLLEPRRPPEPPSDRSKARDICQVLPFENGCHLWFMLAEHATTLQIFHMHPGQSLADELEHMRIDSEPIGFAGRQVSCRDDKVAVAGPTDILTLRMSKDGEIVDRIVIKLTELSNPVVKVLWAPNRPALLAVATVQLVRIYDLALDADNFVEELVLPVGNVEDIELIYSYSTDEMWLMVLSSSGHLYEHRLTAKSADNTSFFLTNTVTLPQTQQILGAGVSVHYSAVSELLFLSLEKGTWFAPLERGNLGREDLALNWTRLEMTTPVHCWQESSGVMACFSYPIASSLVFVYPTLEQILIQRVQLKRSAFAHALFTGSSADMIYSMPLFYDSPTNLVFSARWSTLPDLWIENMPSEMCAQAEKEKEEPEAELQDSDLVTLFERCEPVDRVEVSCPDLAIFYDVHDLNVRLSSVGSMPVTAIQKEQFALTMRVGDPNIIVRAVRVELPAERGRGPSEVSIGEKTYPLTMTTDLARFFDIRFTRTQSLELDHRNITLTFSGRSRSQVGMTVVSVRLYGMSKREFGFPRSHLIARMPLSLPDKFILNVVRMLTTLTTRNLIVKDREWMVKTACRLISPRLCHRELVDAANRLLRVLLVDNVHDYYARKDMVVINDLAVFSRGKVPIPCDLMADFALQLKYMMCTRWKQFWSIVKRKFGSSVAIMSFLRREVAAAATIGAPFGASDPLPALELYTVLLFILLSVNDSHAKQLTDEYLSLYTDPKTSHIAHRVRLVGQTLLYSFALTTRNDRYQARTMNPSAKVMRWGGLRPFFNRTKILSPEDDPVQLEFLMGPLCTVDVLTQKNSDMFDLESEWLLHLLQAVLAKIRDEGSIGSLPVEGVPVGRGDTVPSTSLLIFAMALMAQLYPANLYPTVVQLIAMVDWKASIIEITDHNYRQFLLFRLIFVLLLKCGEHLENRKKSEKESEEKRAGSSGAMLTDADSCSPSSSLPSVGVEFATSADGSREATPVNSSEDRTTTKRRSTEKLLGQIVTQLCNAGALEFCRDLLESVASYWRTAREHRRAPRAWSRDCGASASESSVSGISSGTTGVMDAREHYYTMITDVALRLPCQMRRILSDVKFDERWQRILCELVSYQHAPQLRRQSKKVLLAMFNGDKQKYREVRDQHMMRSHIELLKKKYTQNSNFNHQQLTEMVDIVNAIAVTANQRTALWRNICEEQLNWLLQLACRVADAVSCSVVDLLVSAIRETPGQQGENIYLADKIIYEEKNRCLLMMLLVRYLIGRDENRRWLMHGLLRSTIQLANRQNQMTLLRILWNDLWPLARGLGDHAAQLADILSTYASRLFSSSEMQAVCDAELEAISATVARIEKEGHAGWYRQMTGLGLGWKTMLMDTSPCLVCFSRKDVAETIKLNSIKQEARFAANAMMLKLTCHYEISKVIIKLTDVKRNKMIKRVNLFYCPKTVESAVELKTCPELWQRASTCSVSANDTEVVLPLAIPVVTASLVIQFSELTESHQNQELHCPRCSSVVQPNPGLCEHCGENVFQCVKCRAINYDEKDPFLCQSCGFCKYARMDISLVCRPLPGVQPITTDAERASCVESMARLLCEMEQTRSQLAAGRALSESLWLQSRPLPPISFHVESPDAANALIAALPPINHQQPAIHALLMTTTHCKALHEELCMQTQQLIAFREELRGYDRSVKTAPLLHQAINQGFYNASSNCFGCLRASILHSLAILQSSCEDVACLERLLDSNIVFGTL</sequence>
<keyword evidence="1" id="KW-0479">Metal-binding</keyword>
<feature type="compositionally biased region" description="Basic and acidic residues" evidence="5">
    <location>
        <begin position="2439"/>
        <end position="2451"/>
    </location>
</feature>
<feature type="compositionally biased region" description="Basic and acidic residues" evidence="5">
    <location>
        <begin position="2493"/>
        <end position="2502"/>
    </location>
</feature>
<accession>A0AAN8F966</accession>
<evidence type="ECO:0000313" key="8">
    <source>
        <dbReference type="Proteomes" id="UP001331761"/>
    </source>
</evidence>
<dbReference type="InterPro" id="IPR003126">
    <property type="entry name" value="Znf_UBR"/>
</dbReference>
<evidence type="ECO:0000256" key="5">
    <source>
        <dbReference type="SAM" id="MobiDB-lite"/>
    </source>
</evidence>
<keyword evidence="3" id="KW-0862">Zinc</keyword>
<evidence type="ECO:0000256" key="4">
    <source>
        <dbReference type="PROSITE-ProRule" id="PRU00508"/>
    </source>
</evidence>
<evidence type="ECO:0000256" key="2">
    <source>
        <dbReference type="ARBA" id="ARBA00022771"/>
    </source>
</evidence>
<dbReference type="SMART" id="SM00396">
    <property type="entry name" value="ZnF_UBR1"/>
    <property type="match status" value="1"/>
</dbReference>
<comment type="caution">
    <text evidence="7">The sequence shown here is derived from an EMBL/GenBank/DDBJ whole genome shotgun (WGS) entry which is preliminary data.</text>
</comment>
<dbReference type="InterPro" id="IPR045189">
    <property type="entry name" value="UBR4-like"/>
</dbReference>
<feature type="domain" description="UBR-type" evidence="6">
    <location>
        <begin position="1342"/>
        <end position="1408"/>
    </location>
</feature>
<feature type="compositionally biased region" description="Low complexity" evidence="5">
    <location>
        <begin position="2463"/>
        <end position="2472"/>
    </location>
</feature>
<dbReference type="InterPro" id="IPR056530">
    <property type="entry name" value="UBR4-like_dom"/>
</dbReference>
<dbReference type="PANTHER" id="PTHR21725">
    <property type="entry name" value="E3 UBIQUITIN-PROTEIN LIGASE UBR4"/>
    <property type="match status" value="1"/>
</dbReference>
<keyword evidence="8" id="KW-1185">Reference proteome</keyword>
<feature type="region of interest" description="Disordered" evidence="5">
    <location>
        <begin position="74"/>
        <end position="110"/>
    </location>
</feature>
<dbReference type="Pfam" id="PF24079">
    <property type="entry name" value="UBR4"/>
    <property type="match status" value="1"/>
</dbReference>
<dbReference type="EMBL" id="WIXE01019883">
    <property type="protein sequence ID" value="KAK5969672.1"/>
    <property type="molecule type" value="Genomic_DNA"/>
</dbReference>
<evidence type="ECO:0000256" key="3">
    <source>
        <dbReference type="ARBA" id="ARBA00022833"/>
    </source>
</evidence>
<gene>
    <name evidence="7" type="ORF">GCK32_003593</name>
</gene>